<dbReference type="GO" id="GO:0004592">
    <property type="term" value="F:pantoate-beta-alanine ligase activity"/>
    <property type="evidence" value="ECO:0007669"/>
    <property type="project" value="UniProtKB-EC"/>
</dbReference>
<comment type="caution">
    <text evidence="12">The sequence shown here is derived from an EMBL/GenBank/DDBJ whole genome shotgun (WGS) entry which is preliminary data.</text>
</comment>
<evidence type="ECO:0000256" key="2">
    <source>
        <dbReference type="ARBA" id="ARBA00009256"/>
    </source>
</evidence>
<evidence type="ECO:0000256" key="4">
    <source>
        <dbReference type="ARBA" id="ARBA00015647"/>
    </source>
</evidence>
<proteinExistence type="inferred from homology"/>
<dbReference type="SUPFAM" id="SSF52374">
    <property type="entry name" value="Nucleotidylyl transferase"/>
    <property type="match status" value="1"/>
</dbReference>
<dbReference type="CDD" id="cd00560">
    <property type="entry name" value="PanC"/>
    <property type="match status" value="1"/>
</dbReference>
<dbReference type="PANTHER" id="PTHR21299">
    <property type="entry name" value="CYTIDYLATE KINASE/PANTOATE-BETA-ALANINE LIGASE"/>
    <property type="match status" value="1"/>
</dbReference>
<gene>
    <name evidence="12" type="ORF">A9F13_03g00374</name>
</gene>
<reference evidence="12 13" key="1">
    <citation type="submission" date="2017-04" db="EMBL/GenBank/DDBJ databases">
        <title>Draft genome of the yeast Clavispora lusitaniae type strain CBS 6936.</title>
        <authorList>
            <person name="Durrens P."/>
            <person name="Klopp C."/>
            <person name="Biteau N."/>
            <person name="Fitton-Ouhabi V."/>
            <person name="Dementhon K."/>
            <person name="Accoceberry I."/>
            <person name="Sherman D.J."/>
            <person name="Noel T."/>
        </authorList>
    </citation>
    <scope>NUCLEOTIDE SEQUENCE [LARGE SCALE GENOMIC DNA]</scope>
    <source>
        <strain evidence="12 13">CBS 6936</strain>
    </source>
</reference>
<comment type="similarity">
    <text evidence="2">Belongs to the pantothenate synthetase family.</text>
</comment>
<dbReference type="Pfam" id="PF02569">
    <property type="entry name" value="Pantoate_ligase"/>
    <property type="match status" value="1"/>
</dbReference>
<dbReference type="InterPro" id="IPR014729">
    <property type="entry name" value="Rossmann-like_a/b/a_fold"/>
</dbReference>
<evidence type="ECO:0000256" key="9">
    <source>
        <dbReference type="ARBA" id="ARBA00029902"/>
    </source>
</evidence>
<dbReference type="EC" id="6.3.2.1" evidence="3"/>
<dbReference type="AlphaFoldDB" id="A0AA91T376"/>
<protein>
    <recommendedName>
        <fullName evidence="4">Pantoate--beta-alanine ligase</fullName>
        <ecNumber evidence="3">6.3.2.1</ecNumber>
    </recommendedName>
    <alternativeName>
        <fullName evidence="10">Pantoate-activating enzyme</fullName>
    </alternativeName>
    <alternativeName>
        <fullName evidence="9">Pantothenate synthetase</fullName>
    </alternativeName>
</protein>
<dbReference type="Proteomes" id="UP000195602">
    <property type="component" value="Unassembled WGS sequence"/>
</dbReference>
<evidence type="ECO:0000256" key="3">
    <source>
        <dbReference type="ARBA" id="ARBA00012219"/>
    </source>
</evidence>
<sequence>MTKTPIQIFRTVQQVRQWRHQCLLRQETVGFVPTMGALHKGHCHLVGQSLKETHRTVVSIFVNPSQFAPHEDLDAYPRTLERDLATLQTSFSGKGVDAVFVPKVSEMYPSGIVLDVHKQVGAFVTVHGCSEQLEGAQRPAFFRGVATVVAKLLNVVSPTKVYFGQKDAQQCVVIKNMVKDLLFDTEVSVLPTLREENGLAMSSRNEYLSPETKDQCAIIYKGLCAGQAAYQTQKELSQGPVSSNLILQEIRRVYSEMPADWEVEYIAISHPETLADLEEVDPKVGATVSTAVRVPKKEGGEARLIDNVQL</sequence>
<dbReference type="FunFam" id="3.40.50.620:FF:000013">
    <property type="entry name" value="Pantothenate synthetase"/>
    <property type="match status" value="1"/>
</dbReference>
<dbReference type="EMBL" id="LYUB02000003">
    <property type="protein sequence ID" value="OVF09916.1"/>
    <property type="molecule type" value="Genomic_DNA"/>
</dbReference>
<dbReference type="InterPro" id="IPR042176">
    <property type="entry name" value="Pantoate_ligase_C"/>
</dbReference>
<evidence type="ECO:0000313" key="12">
    <source>
        <dbReference type="EMBL" id="OVF09916.1"/>
    </source>
</evidence>
<dbReference type="PANTHER" id="PTHR21299:SF1">
    <property type="entry name" value="PANTOATE--BETA-ALANINE LIGASE"/>
    <property type="match status" value="1"/>
</dbReference>
<evidence type="ECO:0000256" key="6">
    <source>
        <dbReference type="ARBA" id="ARBA00022655"/>
    </source>
</evidence>
<dbReference type="Gene3D" id="3.40.50.620">
    <property type="entry name" value="HUPs"/>
    <property type="match status" value="1"/>
</dbReference>
<keyword evidence="6" id="KW-0566">Pantothenate biosynthesis</keyword>
<evidence type="ECO:0000256" key="11">
    <source>
        <dbReference type="ARBA" id="ARBA00048258"/>
    </source>
</evidence>
<comment type="pathway">
    <text evidence="1">Cofactor biosynthesis; (R)-pantothenate biosynthesis; (R)-pantothenate from (R)-pantoate and beta-alanine: step 1/1.</text>
</comment>
<keyword evidence="5 12" id="KW-0436">Ligase</keyword>
<comment type="catalytic activity">
    <reaction evidence="11">
        <text>(R)-pantoate + beta-alanine + ATP = (R)-pantothenate + AMP + diphosphate + H(+)</text>
        <dbReference type="Rhea" id="RHEA:10912"/>
        <dbReference type="ChEBI" id="CHEBI:15378"/>
        <dbReference type="ChEBI" id="CHEBI:15980"/>
        <dbReference type="ChEBI" id="CHEBI:29032"/>
        <dbReference type="ChEBI" id="CHEBI:30616"/>
        <dbReference type="ChEBI" id="CHEBI:33019"/>
        <dbReference type="ChEBI" id="CHEBI:57966"/>
        <dbReference type="ChEBI" id="CHEBI:456215"/>
        <dbReference type="EC" id="6.3.2.1"/>
    </reaction>
</comment>
<evidence type="ECO:0000256" key="10">
    <source>
        <dbReference type="ARBA" id="ARBA00032806"/>
    </source>
</evidence>
<evidence type="ECO:0000256" key="1">
    <source>
        <dbReference type="ARBA" id="ARBA00004990"/>
    </source>
</evidence>
<evidence type="ECO:0000313" key="13">
    <source>
        <dbReference type="Proteomes" id="UP000195602"/>
    </source>
</evidence>
<dbReference type="KEGG" id="clus:A9F13_03g00374"/>
<dbReference type="InterPro" id="IPR003721">
    <property type="entry name" value="Pantoate_ligase"/>
</dbReference>
<dbReference type="Gene3D" id="3.30.1300.10">
    <property type="entry name" value="Pantoate-beta-alanine ligase, C-terminal domain"/>
    <property type="match status" value="1"/>
</dbReference>
<dbReference type="GO" id="GO:0015940">
    <property type="term" value="P:pantothenate biosynthetic process"/>
    <property type="evidence" value="ECO:0007669"/>
    <property type="project" value="UniProtKB-KW"/>
</dbReference>
<accession>A0AA91T376</accession>
<dbReference type="GO" id="GO:0005524">
    <property type="term" value="F:ATP binding"/>
    <property type="evidence" value="ECO:0007669"/>
    <property type="project" value="UniProtKB-KW"/>
</dbReference>
<evidence type="ECO:0000256" key="7">
    <source>
        <dbReference type="ARBA" id="ARBA00022741"/>
    </source>
</evidence>
<name>A0AA91T376_CLALS</name>
<dbReference type="HAMAP" id="MF_00158">
    <property type="entry name" value="PanC"/>
    <property type="match status" value="1"/>
</dbReference>
<evidence type="ECO:0000256" key="5">
    <source>
        <dbReference type="ARBA" id="ARBA00022598"/>
    </source>
</evidence>
<evidence type="ECO:0000256" key="8">
    <source>
        <dbReference type="ARBA" id="ARBA00022840"/>
    </source>
</evidence>
<keyword evidence="8" id="KW-0067">ATP-binding</keyword>
<keyword evidence="7" id="KW-0547">Nucleotide-binding</keyword>
<dbReference type="NCBIfam" id="TIGR00018">
    <property type="entry name" value="panC"/>
    <property type="match status" value="1"/>
</dbReference>
<organism evidence="12 13">
    <name type="scientific">Clavispora lusitaniae</name>
    <name type="common">Candida lusitaniae</name>
    <dbReference type="NCBI Taxonomy" id="36911"/>
    <lineage>
        <taxon>Eukaryota</taxon>
        <taxon>Fungi</taxon>
        <taxon>Dikarya</taxon>
        <taxon>Ascomycota</taxon>
        <taxon>Saccharomycotina</taxon>
        <taxon>Pichiomycetes</taxon>
        <taxon>Metschnikowiaceae</taxon>
        <taxon>Clavispora</taxon>
    </lineage>
</organism>